<dbReference type="Proteomes" id="UP000278627">
    <property type="component" value="Unassembled WGS sequence"/>
</dbReference>
<gene>
    <name evidence="1" type="ORF">BPAG_LOCUS12244</name>
</gene>
<keyword evidence="2" id="KW-1185">Reference proteome</keyword>
<organism evidence="3">
    <name type="scientific">Brugia pahangi</name>
    <name type="common">Filarial nematode worm</name>
    <dbReference type="NCBI Taxonomy" id="6280"/>
    <lineage>
        <taxon>Eukaryota</taxon>
        <taxon>Metazoa</taxon>
        <taxon>Ecdysozoa</taxon>
        <taxon>Nematoda</taxon>
        <taxon>Chromadorea</taxon>
        <taxon>Rhabditida</taxon>
        <taxon>Spirurina</taxon>
        <taxon>Spiruromorpha</taxon>
        <taxon>Filarioidea</taxon>
        <taxon>Onchocercidae</taxon>
        <taxon>Brugia</taxon>
    </lineage>
</organism>
<name>A0A0N4TU34_BRUPA</name>
<reference evidence="1 2" key="2">
    <citation type="submission" date="2018-11" db="EMBL/GenBank/DDBJ databases">
        <authorList>
            <consortium name="Pathogen Informatics"/>
        </authorList>
    </citation>
    <scope>NUCLEOTIDE SEQUENCE [LARGE SCALE GENOMIC DNA]</scope>
</reference>
<dbReference type="WBParaSite" id="BPAG_0001228201-mRNA-1">
    <property type="protein sequence ID" value="BPAG_0001228201-mRNA-1"/>
    <property type="gene ID" value="BPAG_0001228201"/>
</dbReference>
<evidence type="ECO:0000313" key="3">
    <source>
        <dbReference type="WBParaSite" id="BPAG_0001228201-mRNA-1"/>
    </source>
</evidence>
<dbReference type="AlphaFoldDB" id="A0A0N4TU34"/>
<evidence type="ECO:0000313" key="1">
    <source>
        <dbReference type="EMBL" id="VDN93430.1"/>
    </source>
</evidence>
<reference evidence="3" key="1">
    <citation type="submission" date="2017-02" db="UniProtKB">
        <authorList>
            <consortium name="WormBaseParasite"/>
        </authorList>
    </citation>
    <scope>IDENTIFICATION</scope>
</reference>
<sequence>MWNSINEQLDESNNIILLEVAEMKRMVQKGLVAETTEFGSVWQRIMDEVMKLTG</sequence>
<dbReference type="EMBL" id="UZAD01013278">
    <property type="protein sequence ID" value="VDN93430.1"/>
    <property type="molecule type" value="Genomic_DNA"/>
</dbReference>
<proteinExistence type="predicted"/>
<protein>
    <submittedName>
        <fullName evidence="3">DHC_N2 domain-containing protein</fullName>
    </submittedName>
</protein>
<evidence type="ECO:0000313" key="2">
    <source>
        <dbReference type="Proteomes" id="UP000278627"/>
    </source>
</evidence>
<accession>A0A0N4TU34</accession>